<gene>
    <name evidence="14" type="ORF">Ahy_B03g061644</name>
</gene>
<comment type="function">
    <text evidence="10">Potassium transporter.</text>
</comment>
<evidence type="ECO:0000259" key="12">
    <source>
        <dbReference type="Pfam" id="PF02705"/>
    </source>
</evidence>
<feature type="region of interest" description="Disordered" evidence="11">
    <location>
        <begin position="1"/>
        <end position="21"/>
    </location>
</feature>
<feature type="transmembrane region" description="Helical" evidence="10">
    <location>
        <begin position="105"/>
        <end position="125"/>
    </location>
</feature>
<dbReference type="STRING" id="3818.A0A444ZRM0"/>
<dbReference type="GO" id="GO:0005886">
    <property type="term" value="C:plasma membrane"/>
    <property type="evidence" value="ECO:0007669"/>
    <property type="project" value="UniProtKB-SubCell"/>
</dbReference>
<evidence type="ECO:0000259" key="13">
    <source>
        <dbReference type="Pfam" id="PF22776"/>
    </source>
</evidence>
<keyword evidence="9 10" id="KW-0472">Membrane</keyword>
<evidence type="ECO:0000256" key="8">
    <source>
        <dbReference type="ARBA" id="ARBA00023065"/>
    </source>
</evidence>
<evidence type="ECO:0000256" key="2">
    <source>
        <dbReference type="ARBA" id="ARBA00008440"/>
    </source>
</evidence>
<dbReference type="InterPro" id="IPR053951">
    <property type="entry name" value="K_trans_N"/>
</dbReference>
<evidence type="ECO:0000256" key="3">
    <source>
        <dbReference type="ARBA" id="ARBA00022448"/>
    </source>
</evidence>
<dbReference type="InterPro" id="IPR053952">
    <property type="entry name" value="K_trans_C"/>
</dbReference>
<evidence type="ECO:0000256" key="9">
    <source>
        <dbReference type="ARBA" id="ARBA00023136"/>
    </source>
</evidence>
<keyword evidence="4 10" id="KW-0633">Potassium transport</keyword>
<dbReference type="Gramene" id="arahy.Tifrunner.gnm2.ann2.Ah20g534700.1">
    <property type="protein sequence ID" value="arahy.Tifrunner.gnm2.ann2.Ah20g534700.1-CDS"/>
    <property type="gene ID" value="arahy.Tifrunner.gnm2.ann2.Ah20g534700"/>
</dbReference>
<feature type="transmembrane region" description="Helical" evidence="10">
    <location>
        <begin position="510"/>
        <end position="531"/>
    </location>
</feature>
<evidence type="ECO:0000313" key="15">
    <source>
        <dbReference type="Proteomes" id="UP000289738"/>
    </source>
</evidence>
<dbReference type="AlphaFoldDB" id="A0A444ZRM0"/>
<comment type="caution">
    <text evidence="14">The sequence shown here is derived from an EMBL/GenBank/DDBJ whole genome shotgun (WGS) entry which is preliminary data.</text>
</comment>
<feature type="transmembrane region" description="Helical" evidence="10">
    <location>
        <begin position="305"/>
        <end position="324"/>
    </location>
</feature>
<dbReference type="InterPro" id="IPR003855">
    <property type="entry name" value="K+_transporter"/>
</dbReference>
<keyword evidence="15" id="KW-1185">Reference proteome</keyword>
<feature type="domain" description="K+ potassium transporter integral membrane" evidence="12">
    <location>
        <begin position="65"/>
        <end position="552"/>
    </location>
</feature>
<organism evidence="14 15">
    <name type="scientific">Arachis hypogaea</name>
    <name type="common">Peanut</name>
    <dbReference type="NCBI Taxonomy" id="3818"/>
    <lineage>
        <taxon>Eukaryota</taxon>
        <taxon>Viridiplantae</taxon>
        <taxon>Streptophyta</taxon>
        <taxon>Embryophyta</taxon>
        <taxon>Tracheophyta</taxon>
        <taxon>Spermatophyta</taxon>
        <taxon>Magnoliopsida</taxon>
        <taxon>eudicotyledons</taxon>
        <taxon>Gunneridae</taxon>
        <taxon>Pentapetalae</taxon>
        <taxon>rosids</taxon>
        <taxon>fabids</taxon>
        <taxon>Fabales</taxon>
        <taxon>Fabaceae</taxon>
        <taxon>Papilionoideae</taxon>
        <taxon>50 kb inversion clade</taxon>
        <taxon>dalbergioids sensu lato</taxon>
        <taxon>Dalbergieae</taxon>
        <taxon>Pterocarpus clade</taxon>
        <taxon>Arachis</taxon>
    </lineage>
</organism>
<evidence type="ECO:0000256" key="11">
    <source>
        <dbReference type="SAM" id="MobiDB-lite"/>
    </source>
</evidence>
<protein>
    <recommendedName>
        <fullName evidence="10">Potassium transporter</fullName>
    </recommendedName>
</protein>
<keyword evidence="3" id="KW-0813">Transport</keyword>
<keyword evidence="7 10" id="KW-1133">Transmembrane helix</keyword>
<evidence type="ECO:0000256" key="10">
    <source>
        <dbReference type="RuleBase" id="RU321113"/>
    </source>
</evidence>
<dbReference type="Pfam" id="PF22776">
    <property type="entry name" value="K_trans_C"/>
    <property type="match status" value="1"/>
</dbReference>
<proteinExistence type="inferred from homology"/>
<dbReference type="Proteomes" id="UP000289738">
    <property type="component" value="Chromosome B03"/>
</dbReference>
<dbReference type="EMBL" id="SDMP01000013">
    <property type="protein sequence ID" value="RYR16732.1"/>
    <property type="molecule type" value="Genomic_DNA"/>
</dbReference>
<keyword evidence="6 10" id="KW-0630">Potassium</keyword>
<evidence type="ECO:0000256" key="6">
    <source>
        <dbReference type="ARBA" id="ARBA00022958"/>
    </source>
</evidence>
<feature type="transmembrane region" description="Helical" evidence="10">
    <location>
        <begin position="186"/>
        <end position="208"/>
    </location>
</feature>
<evidence type="ECO:0000313" key="14">
    <source>
        <dbReference type="EMBL" id="RYR16732.1"/>
    </source>
</evidence>
<evidence type="ECO:0000256" key="1">
    <source>
        <dbReference type="ARBA" id="ARBA00004651"/>
    </source>
</evidence>
<dbReference type="Pfam" id="PF02705">
    <property type="entry name" value="K_trans"/>
    <property type="match status" value="1"/>
</dbReference>
<accession>A0A444ZRM0</accession>
<keyword evidence="8 10" id="KW-0406">Ion transport</keyword>
<name>A0A444ZRM0_ARAHY</name>
<dbReference type="NCBIfam" id="TIGR00794">
    <property type="entry name" value="kup"/>
    <property type="match status" value="1"/>
</dbReference>
<dbReference type="OrthoDB" id="504708at2759"/>
<feature type="region of interest" description="Disordered" evidence="11">
    <location>
        <begin position="723"/>
        <end position="742"/>
    </location>
</feature>
<evidence type="ECO:0000256" key="7">
    <source>
        <dbReference type="ARBA" id="ARBA00022989"/>
    </source>
</evidence>
<feature type="transmembrane region" description="Helical" evidence="10">
    <location>
        <begin position="376"/>
        <end position="396"/>
    </location>
</feature>
<feature type="transmembrane region" description="Helical" evidence="10">
    <location>
        <begin position="63"/>
        <end position="85"/>
    </location>
</feature>
<feature type="domain" description="K+ potassium transporter C-terminal" evidence="13">
    <location>
        <begin position="565"/>
        <end position="836"/>
    </location>
</feature>
<evidence type="ECO:0000256" key="5">
    <source>
        <dbReference type="ARBA" id="ARBA00022692"/>
    </source>
</evidence>
<feature type="transmembrane region" description="Helical" evidence="10">
    <location>
        <begin position="259"/>
        <end position="279"/>
    </location>
</feature>
<sequence>MEGMKSEKETLASSNSEPKKKKIISDRKASWGKLVGRVDSLNLEAARIPSTYHRHLISWRTTLSLAFQSIGVIYGDIGTSPLYVYSSTFTDGIKNTDDLLGCLSLIIYTIALVPFLKYICIVLWANDNGDGGTFALYSLICRYAKVSLIPNHQPEDMQLSNYKLETPSNQLKRAQKIKDKLENSKFAQLLLFVVTIMSTSMVIGDGILTPSISVLSAVGGIKSKSESLGQGAVVGISIAILIILFCVQRYGTDKVGTTFAPIIIVWFSFIGGIGLFNLFKYEVGVLRALNPKYIVDYFRRNGKDGWISLGGIFLCITGTEAMFADLGHFSVRAVQLSFSFITFPALVCAYSGQAAYLRKFPDHVANTFYDSIPSAIYWPTFVVAVAAAIIASQAMISGAYSIIQQSLSLGCFPSVSVIHTSAKYEGQVYIPEINYILMISCVIVTAAFQTTNNIGHAYGIAVCMVMLVTTAMVALIMLVIWKTNIWWIVLFVLVFGSIEIVYLSSMLTKFIQGGFLPLVLALFLMAIMAIWHYTHKKRYMFEANNKVSSEHLREIVSKQVVSRIPGVALLFSELVEGVPPIFAKVVANIPHIHSVVVFVSMKSIPISKVALEERFLFRQVQPKEYRIFRCVVRYGYNDVIGEPKEFEEQLVQQLKEFLRLQNFTHVYEGVGVGDAEHPDYHLQVSIQQQQSSSEWFAKDGKGSSNRIMPASFCSHQVEDQVVQSQSGQQHSRSNPAINVSHASSGSIQSFGAVSRISNPTLQVIEEEIAFVQKAMERSVVYMLGEAEVVADPNASVLKKIVVNHIYSFLRRNFRQGEHLIAIPRSKLLRIGMTYEI</sequence>
<feature type="transmembrane region" description="Helical" evidence="10">
    <location>
        <begin position="228"/>
        <end position="247"/>
    </location>
</feature>
<evidence type="ECO:0000256" key="4">
    <source>
        <dbReference type="ARBA" id="ARBA00022538"/>
    </source>
</evidence>
<feature type="compositionally biased region" description="Low complexity" evidence="11">
    <location>
        <begin position="723"/>
        <end position="733"/>
    </location>
</feature>
<comment type="subcellular location">
    <subcellularLocation>
        <location evidence="1">Cell membrane</location>
        <topology evidence="1">Multi-pass membrane protein</topology>
    </subcellularLocation>
    <subcellularLocation>
        <location evidence="10">Membrane</location>
        <topology evidence="10">Multi-pass membrane protein</topology>
    </subcellularLocation>
</comment>
<feature type="compositionally biased region" description="Basic and acidic residues" evidence="11">
    <location>
        <begin position="1"/>
        <end position="10"/>
    </location>
</feature>
<dbReference type="GO" id="GO:0015079">
    <property type="term" value="F:potassium ion transmembrane transporter activity"/>
    <property type="evidence" value="ECO:0007669"/>
    <property type="project" value="UniProtKB-UniRule"/>
</dbReference>
<dbReference type="PANTHER" id="PTHR30540">
    <property type="entry name" value="OSMOTIC STRESS POTASSIUM TRANSPORTER"/>
    <property type="match status" value="1"/>
</dbReference>
<feature type="transmembrane region" description="Helical" evidence="10">
    <location>
        <begin position="433"/>
        <end position="451"/>
    </location>
</feature>
<feature type="transmembrane region" description="Helical" evidence="10">
    <location>
        <begin position="336"/>
        <end position="356"/>
    </location>
</feature>
<dbReference type="PANTHER" id="PTHR30540:SF94">
    <property type="entry name" value="POTASSIUM TRANSPORTER 5"/>
    <property type="match status" value="1"/>
</dbReference>
<comment type="similarity">
    <text evidence="2 10">Belongs to the HAK/KUP transporter (TC 2.A.72.3) family.</text>
</comment>
<reference evidence="14 15" key="1">
    <citation type="submission" date="2019-01" db="EMBL/GenBank/DDBJ databases">
        <title>Sequencing of cultivated peanut Arachis hypogaea provides insights into genome evolution and oil improvement.</title>
        <authorList>
            <person name="Chen X."/>
        </authorList>
    </citation>
    <scope>NUCLEOTIDE SEQUENCE [LARGE SCALE GENOMIC DNA]</scope>
    <source>
        <strain evidence="15">cv. Fuhuasheng</strain>
        <tissue evidence="14">Leaves</tissue>
    </source>
</reference>
<keyword evidence="5 10" id="KW-0812">Transmembrane</keyword>
<feature type="transmembrane region" description="Helical" evidence="10">
    <location>
        <begin position="485"/>
        <end position="504"/>
    </location>
</feature>
<feature type="transmembrane region" description="Helical" evidence="10">
    <location>
        <begin position="457"/>
        <end position="478"/>
    </location>
</feature>